<proteinExistence type="predicted"/>
<sequence>MRMVLIPGELEGEGPWTLIPADAETIARITVRELVRGEQPATEEFLVWETYRASPEGRPFTSAAALEAAAAFFSLDV</sequence>
<name>A0ABX7BIW0_9PROT</name>
<organism evidence="1 2">
    <name type="scientific">Skermanella cutis</name>
    <dbReference type="NCBI Taxonomy" id="2775420"/>
    <lineage>
        <taxon>Bacteria</taxon>
        <taxon>Pseudomonadati</taxon>
        <taxon>Pseudomonadota</taxon>
        <taxon>Alphaproteobacteria</taxon>
        <taxon>Rhodospirillales</taxon>
        <taxon>Azospirillaceae</taxon>
        <taxon>Skermanella</taxon>
    </lineage>
</organism>
<protein>
    <submittedName>
        <fullName evidence="1">Uncharacterized protein</fullName>
    </submittedName>
</protein>
<dbReference type="RefSeq" id="WP_201083871.1">
    <property type="nucleotide sequence ID" value="NZ_CP067424.1"/>
</dbReference>
<evidence type="ECO:0000313" key="1">
    <source>
        <dbReference type="EMBL" id="QQP93999.1"/>
    </source>
</evidence>
<keyword evidence="2" id="KW-1185">Reference proteome</keyword>
<keyword evidence="1" id="KW-0614">Plasmid</keyword>
<dbReference type="Proteomes" id="UP000595197">
    <property type="component" value="Plasmid pTT6-4"/>
</dbReference>
<evidence type="ECO:0000313" key="2">
    <source>
        <dbReference type="Proteomes" id="UP000595197"/>
    </source>
</evidence>
<gene>
    <name evidence="1" type="ORF">IGS68_34715</name>
</gene>
<accession>A0ABX7BIW0</accession>
<geneLocation type="plasmid" evidence="1 2">
    <name>pTT6-4</name>
</geneLocation>
<dbReference type="EMBL" id="CP067424">
    <property type="protein sequence ID" value="QQP93999.1"/>
    <property type="molecule type" value="Genomic_DNA"/>
</dbReference>
<reference evidence="1" key="1">
    <citation type="submission" date="2021-02" db="EMBL/GenBank/DDBJ databases">
        <title>Skermanella TT6 skin isolate.</title>
        <authorList>
            <person name="Lee K."/>
            <person name="Ganzorig M."/>
        </authorList>
    </citation>
    <scope>NUCLEOTIDE SEQUENCE</scope>
    <source>
        <strain evidence="1">TT6</strain>
    </source>
</reference>